<gene>
    <name evidence="1" type="ORF">PbJCM13498_23730</name>
</gene>
<dbReference type="EMBL" id="BLAX01000001">
    <property type="protein sequence ID" value="GET33510.1"/>
    <property type="molecule type" value="Genomic_DNA"/>
</dbReference>
<organism evidence="1 2">
    <name type="scientific">Prolixibacter bellariivorans</name>
    <dbReference type="NCBI Taxonomy" id="314319"/>
    <lineage>
        <taxon>Bacteria</taxon>
        <taxon>Pseudomonadati</taxon>
        <taxon>Bacteroidota</taxon>
        <taxon>Bacteroidia</taxon>
        <taxon>Marinilabiliales</taxon>
        <taxon>Prolixibacteraceae</taxon>
        <taxon>Prolixibacter</taxon>
    </lineage>
</organism>
<accession>A0A5M4B035</accession>
<proteinExistence type="predicted"/>
<dbReference type="Proteomes" id="UP000391834">
    <property type="component" value="Unassembled WGS sequence"/>
</dbReference>
<name>A0A5M4B035_9BACT</name>
<evidence type="ECO:0000313" key="2">
    <source>
        <dbReference type="Proteomes" id="UP000391834"/>
    </source>
</evidence>
<comment type="caution">
    <text evidence="1">The sequence shown here is derived from an EMBL/GenBank/DDBJ whole genome shotgun (WGS) entry which is preliminary data.</text>
</comment>
<dbReference type="AlphaFoldDB" id="A0A5M4B035"/>
<sequence>MKDVPIMGTDSLIICCGICPYVRSVDCFKAVNLLILIAGEFSLKKLILGNLAGYCSDIKQVSYVDTHL</sequence>
<keyword evidence="2" id="KW-1185">Reference proteome</keyword>
<reference evidence="1 2" key="1">
    <citation type="submission" date="2019-10" db="EMBL/GenBank/DDBJ databases">
        <title>Prolixibacter strains distinguished by the presence of nitrate reductase genes were adept at nitrate-dependent anaerobic corrosion of metallic iron and carbon steel.</title>
        <authorList>
            <person name="Iino T."/>
            <person name="Shono N."/>
            <person name="Ito K."/>
            <person name="Nakamura R."/>
            <person name="Sueoka K."/>
            <person name="Harayama S."/>
            <person name="Ohkuma M."/>
        </authorList>
    </citation>
    <scope>NUCLEOTIDE SEQUENCE [LARGE SCALE GENOMIC DNA]</scope>
    <source>
        <strain evidence="1 2">JCM 13498</strain>
    </source>
</reference>
<evidence type="ECO:0000313" key="1">
    <source>
        <dbReference type="EMBL" id="GET33510.1"/>
    </source>
</evidence>
<protein>
    <submittedName>
        <fullName evidence="1">Uncharacterized protein</fullName>
    </submittedName>
</protein>